<evidence type="ECO:0000313" key="3">
    <source>
        <dbReference type="Proteomes" id="UP001224997"/>
    </source>
</evidence>
<dbReference type="EMBL" id="JAVAMQ010000006">
    <property type="protein sequence ID" value="MDP5307119.1"/>
    <property type="molecule type" value="Genomic_DNA"/>
</dbReference>
<evidence type="ECO:0000313" key="2">
    <source>
        <dbReference type="EMBL" id="MDP5307119.1"/>
    </source>
</evidence>
<feature type="transmembrane region" description="Helical" evidence="1">
    <location>
        <begin position="93"/>
        <end position="112"/>
    </location>
</feature>
<dbReference type="RefSeq" id="WP_305962971.1">
    <property type="nucleotide sequence ID" value="NZ_JAVAMQ010000006.1"/>
</dbReference>
<keyword evidence="3" id="KW-1185">Reference proteome</keyword>
<proteinExistence type="predicted"/>
<keyword evidence="1" id="KW-0812">Transmembrane</keyword>
<keyword evidence="1" id="KW-1133">Transmembrane helix</keyword>
<name>A0ABT9JBB3_9RHOB</name>
<keyword evidence="1" id="KW-0472">Membrane</keyword>
<organism evidence="2 3">
    <name type="scientific">Paracoccus spongiarum</name>
    <dbReference type="NCBI Taxonomy" id="3064387"/>
    <lineage>
        <taxon>Bacteria</taxon>
        <taxon>Pseudomonadati</taxon>
        <taxon>Pseudomonadota</taxon>
        <taxon>Alphaproteobacteria</taxon>
        <taxon>Rhodobacterales</taxon>
        <taxon>Paracoccaceae</taxon>
        <taxon>Paracoccus</taxon>
    </lineage>
</organism>
<evidence type="ECO:0000256" key="1">
    <source>
        <dbReference type="SAM" id="Phobius"/>
    </source>
</evidence>
<sequence>MHLLQRAVRVVPPFADPRSGARPRSLKATPWPTFSHCGAGRSGRYLGRANETPDHRRIMTVKGLNMGKVVIGLVLGLAAGIGAMLYIGSTAVGIGTGAGAAMGISAGLCAMVEAANQSGVLTPEQLDTLIAQASGALAGSDAAPQTEVAGSVAQFETVMSDLRAAR</sequence>
<comment type="caution">
    <text evidence="2">The sequence shown here is derived from an EMBL/GenBank/DDBJ whole genome shotgun (WGS) entry which is preliminary data.</text>
</comment>
<accession>A0ABT9JBB3</accession>
<feature type="transmembrane region" description="Helical" evidence="1">
    <location>
        <begin position="66"/>
        <end position="87"/>
    </location>
</feature>
<gene>
    <name evidence="2" type="ORF">Q5Y72_08430</name>
</gene>
<reference evidence="2 3" key="1">
    <citation type="submission" date="2023-08" db="EMBL/GenBank/DDBJ databases">
        <authorList>
            <person name="Park J.-S."/>
        </authorList>
    </citation>
    <scope>NUCLEOTIDE SEQUENCE [LARGE SCALE GENOMIC DNA]</scope>
    <source>
        <strain evidence="2 3">2205BS29-5</strain>
    </source>
</reference>
<dbReference type="Proteomes" id="UP001224997">
    <property type="component" value="Unassembled WGS sequence"/>
</dbReference>
<protein>
    <submittedName>
        <fullName evidence="2">Uncharacterized protein</fullName>
    </submittedName>
</protein>